<dbReference type="AlphaFoldDB" id="A0A554WFS1"/>
<keyword evidence="3" id="KW-1185">Reference proteome</keyword>
<dbReference type="Gene3D" id="3.10.450.50">
    <property type="match status" value="1"/>
</dbReference>
<comment type="caution">
    <text evidence="2">The sequence shown here is derived from an EMBL/GenBank/DDBJ whole genome shotgun (WGS) entry which is preliminary data.</text>
</comment>
<feature type="signal peptide" evidence="1">
    <location>
        <begin position="1"/>
        <end position="38"/>
    </location>
</feature>
<keyword evidence="1" id="KW-0732">Signal</keyword>
<dbReference type="PANTHER" id="PTHR36573:SF1">
    <property type="entry name" value="INTERMEMBRANE PHOSPHOLIPID TRANSPORT SYSTEM BINDING PROTEIN MLAC"/>
    <property type="match status" value="1"/>
</dbReference>
<organism evidence="2 3">
    <name type="scientific">Tepidimonas aquatica</name>
    <dbReference type="NCBI Taxonomy" id="247482"/>
    <lineage>
        <taxon>Bacteria</taxon>
        <taxon>Pseudomonadati</taxon>
        <taxon>Pseudomonadota</taxon>
        <taxon>Betaproteobacteria</taxon>
        <taxon>Burkholderiales</taxon>
        <taxon>Tepidimonas</taxon>
    </lineage>
</organism>
<evidence type="ECO:0000256" key="1">
    <source>
        <dbReference type="SAM" id="SignalP"/>
    </source>
</evidence>
<feature type="chain" id="PRO_5022238647" evidence="1">
    <location>
        <begin position="39"/>
        <end position="221"/>
    </location>
</feature>
<reference evidence="2 3" key="1">
    <citation type="submission" date="2019-07" db="EMBL/GenBank/DDBJ databases">
        <title>Tepidimonas aquatica CLN-1 draft genome.</title>
        <authorList>
            <person name="Da Costa M.S."/>
            <person name="Froufe H.J.C."/>
            <person name="Egas C."/>
            <person name="Albuquerque L."/>
        </authorList>
    </citation>
    <scope>NUCLEOTIDE SEQUENCE [LARGE SCALE GENOMIC DNA]</scope>
    <source>
        <strain evidence="2 3">CLN-1</strain>
    </source>
</reference>
<dbReference type="InterPro" id="IPR006311">
    <property type="entry name" value="TAT_signal"/>
</dbReference>
<name>A0A554WFS1_9BURK</name>
<dbReference type="Gene3D" id="1.10.10.640">
    <property type="entry name" value="phospholipid-binding protein"/>
    <property type="match status" value="1"/>
</dbReference>
<accession>A0A554WFS1</accession>
<sequence>MDKLMMTTMDPAVATRRRWLAALALGAAAWAWAPAARAQTLEAPDALIQRVATEVFDTVKRDPALRAGDVARISALVDTKLMPHVDFERMTASAVGRFWRSATPEQRQRLMAEFKTLLVRTYSGALTQINDQTLVVRPLRAAADATEVVVRSEIRGKGEPVQLDYRLVRTPQGWKVYDLNVMGVWLVDTYRTQFAQEINARGIDGLIATLAERNRSNAQRS</sequence>
<evidence type="ECO:0000313" key="3">
    <source>
        <dbReference type="Proteomes" id="UP000318554"/>
    </source>
</evidence>
<dbReference type="EMBL" id="VJNA01000029">
    <property type="protein sequence ID" value="TSE22430.1"/>
    <property type="molecule type" value="Genomic_DNA"/>
</dbReference>
<dbReference type="PROSITE" id="PS51318">
    <property type="entry name" value="TAT"/>
    <property type="match status" value="1"/>
</dbReference>
<dbReference type="InterPro" id="IPR008869">
    <property type="entry name" value="MlaC/ttg2D"/>
</dbReference>
<gene>
    <name evidence="2" type="primary">mlaC</name>
    <name evidence="2" type="ORF">Taqua_02048</name>
</gene>
<proteinExistence type="predicted"/>
<dbReference type="PIRSF" id="PIRSF004649">
    <property type="entry name" value="MlaC"/>
    <property type="match status" value="1"/>
</dbReference>
<dbReference type="Proteomes" id="UP000318554">
    <property type="component" value="Unassembled WGS sequence"/>
</dbReference>
<dbReference type="Pfam" id="PF05494">
    <property type="entry name" value="MlaC"/>
    <property type="match status" value="1"/>
</dbReference>
<dbReference type="PANTHER" id="PTHR36573">
    <property type="entry name" value="INTERMEMBRANE PHOSPHOLIPID TRANSPORT SYSTEM BINDING PROTEIN MLAC"/>
    <property type="match status" value="1"/>
</dbReference>
<dbReference type="RefSeq" id="WP_246094691.1">
    <property type="nucleotide sequence ID" value="NZ_VJNA01000029.1"/>
</dbReference>
<protein>
    <submittedName>
        <fullName evidence="2">Putative phospholipid-binding protein MlaC</fullName>
    </submittedName>
</protein>
<evidence type="ECO:0000313" key="2">
    <source>
        <dbReference type="EMBL" id="TSE22430.1"/>
    </source>
</evidence>